<keyword evidence="3" id="KW-0732">Signal</keyword>
<dbReference type="EMBL" id="MBFT01000475">
    <property type="protein sequence ID" value="PVU90526.1"/>
    <property type="molecule type" value="Genomic_DNA"/>
</dbReference>
<proteinExistence type="predicted"/>
<reference evidence="5 7" key="1">
    <citation type="journal article" date="2018" name="MBio">
        <title>Comparative Genomics Reveals the Core Gene Toolbox for the Fungus-Insect Symbiosis.</title>
        <authorList>
            <person name="Wang Y."/>
            <person name="Stata M."/>
            <person name="Wang W."/>
            <person name="Stajich J.E."/>
            <person name="White M.M."/>
            <person name="Moncalvo J.M."/>
        </authorList>
    </citation>
    <scope>NUCLEOTIDE SEQUENCE [LARGE SCALE GENOMIC DNA]</scope>
    <source>
        <strain evidence="5 7">AUS-77-4</strain>
    </source>
</reference>
<dbReference type="GO" id="GO:0005975">
    <property type="term" value="P:carbohydrate metabolic process"/>
    <property type="evidence" value="ECO:0007669"/>
    <property type="project" value="InterPro"/>
</dbReference>
<dbReference type="OrthoDB" id="4781at2759"/>
<feature type="signal peptide" evidence="3">
    <location>
        <begin position="1"/>
        <end position="21"/>
    </location>
</feature>
<evidence type="ECO:0000256" key="1">
    <source>
        <dbReference type="ARBA" id="ARBA00022801"/>
    </source>
</evidence>
<evidence type="ECO:0000313" key="5">
    <source>
        <dbReference type="EMBL" id="PVU85542.1"/>
    </source>
</evidence>
<evidence type="ECO:0000256" key="3">
    <source>
        <dbReference type="SAM" id="SignalP"/>
    </source>
</evidence>
<evidence type="ECO:0000313" key="7">
    <source>
        <dbReference type="Proteomes" id="UP000245699"/>
    </source>
</evidence>
<feature type="domain" description="GH16" evidence="4">
    <location>
        <begin position="74"/>
        <end position="265"/>
    </location>
</feature>
<protein>
    <recommendedName>
        <fullName evidence="4">GH16 domain-containing protein</fullName>
    </recommendedName>
</protein>
<keyword evidence="2" id="KW-0326">Glycosidase</keyword>
<dbReference type="PANTHER" id="PTHR31062">
    <property type="entry name" value="XYLOGLUCAN ENDOTRANSGLUCOSYLASE/HYDROLASE PROTEIN 8-RELATED"/>
    <property type="match status" value="1"/>
</dbReference>
<comment type="caution">
    <text evidence="5">The sequence shown here is derived from an EMBL/GenBank/DDBJ whole genome shotgun (WGS) entry which is preliminary data.</text>
</comment>
<organism evidence="5 7">
    <name type="scientific">Furculomyces boomerangus</name>
    <dbReference type="NCBI Taxonomy" id="61424"/>
    <lineage>
        <taxon>Eukaryota</taxon>
        <taxon>Fungi</taxon>
        <taxon>Fungi incertae sedis</taxon>
        <taxon>Zoopagomycota</taxon>
        <taxon>Kickxellomycotina</taxon>
        <taxon>Harpellomycetes</taxon>
        <taxon>Harpellales</taxon>
        <taxon>Harpellaceae</taxon>
        <taxon>Furculomyces</taxon>
    </lineage>
</organism>
<accession>A0A2T9XZP3</accession>
<dbReference type="AlphaFoldDB" id="A0A2T9XZP3"/>
<dbReference type="Gene3D" id="2.60.120.200">
    <property type="match status" value="1"/>
</dbReference>
<keyword evidence="1" id="KW-0378">Hydrolase</keyword>
<dbReference type="Proteomes" id="UP000245699">
    <property type="component" value="Unassembled WGS sequence"/>
</dbReference>
<dbReference type="STRING" id="61424.A0A2T9XZP3"/>
<evidence type="ECO:0000259" key="4">
    <source>
        <dbReference type="PROSITE" id="PS51762"/>
    </source>
</evidence>
<dbReference type="InterPro" id="IPR013320">
    <property type="entry name" value="ConA-like_dom_sf"/>
</dbReference>
<dbReference type="PROSITE" id="PS51762">
    <property type="entry name" value="GH16_2"/>
    <property type="match status" value="1"/>
</dbReference>
<gene>
    <name evidence="6" type="ORF">BB559_004587</name>
    <name evidence="5" type="ORF">BB559_006972</name>
</gene>
<evidence type="ECO:0000313" key="6">
    <source>
        <dbReference type="EMBL" id="PVU90526.1"/>
    </source>
</evidence>
<sequence>MVKVSLKTIFLSLFTAITVVADTQVPINVEKRQNAGPVSPQLMQMSAADVIPSAPIGPSVQALAAPAVCGSLTYDFSTQTTLGDLSVEWNPANVKILDGSLQMGLTQSAGCTVRYSKQFIKGKAEAYIKMAPRNGAVSAFILYGDTIKDEVDIEWLGRDHFTIQTMYFINGQKVVGDTAMYSDSPDPATGNFTENYHKYGIELTDTEVNWYIDDVLVRKKVNTDPATFPSKANTVKFGVWNASGVDNGVWSGLINWNYMPKIMYMKSLNIQHYC</sequence>
<dbReference type="EMBL" id="MBFT01001069">
    <property type="protein sequence ID" value="PVU85542.1"/>
    <property type="molecule type" value="Genomic_DNA"/>
</dbReference>
<evidence type="ECO:0000256" key="2">
    <source>
        <dbReference type="ARBA" id="ARBA00023295"/>
    </source>
</evidence>
<name>A0A2T9XZP3_9FUNG</name>
<dbReference type="Pfam" id="PF00722">
    <property type="entry name" value="Glyco_hydro_16"/>
    <property type="match status" value="1"/>
</dbReference>
<dbReference type="SUPFAM" id="SSF49899">
    <property type="entry name" value="Concanavalin A-like lectins/glucanases"/>
    <property type="match status" value="1"/>
</dbReference>
<dbReference type="InterPro" id="IPR044791">
    <property type="entry name" value="Beta-glucanase/XTH"/>
</dbReference>
<keyword evidence="7" id="KW-1185">Reference proteome</keyword>
<dbReference type="GO" id="GO:0004553">
    <property type="term" value="F:hydrolase activity, hydrolyzing O-glycosyl compounds"/>
    <property type="evidence" value="ECO:0007669"/>
    <property type="project" value="InterPro"/>
</dbReference>
<feature type="chain" id="PRO_5033327918" description="GH16 domain-containing protein" evidence="3">
    <location>
        <begin position="22"/>
        <end position="274"/>
    </location>
</feature>
<dbReference type="InterPro" id="IPR000757">
    <property type="entry name" value="Beta-glucanase-like"/>
</dbReference>